<evidence type="ECO:0000313" key="3">
    <source>
        <dbReference type="Proteomes" id="UP001501509"/>
    </source>
</evidence>
<reference evidence="3" key="1">
    <citation type="journal article" date="2019" name="Int. J. Syst. Evol. Microbiol.">
        <title>The Global Catalogue of Microorganisms (GCM) 10K type strain sequencing project: providing services to taxonomists for standard genome sequencing and annotation.</title>
        <authorList>
            <consortium name="The Broad Institute Genomics Platform"/>
            <consortium name="The Broad Institute Genome Sequencing Center for Infectious Disease"/>
            <person name="Wu L."/>
            <person name="Ma J."/>
        </authorList>
    </citation>
    <scope>NUCLEOTIDE SEQUENCE [LARGE SCALE GENOMIC DNA]</scope>
    <source>
        <strain evidence="3">JCM 6833</strain>
    </source>
</reference>
<organism evidence="2 3">
    <name type="scientific">Actinomadura fulvescens</name>
    <dbReference type="NCBI Taxonomy" id="46160"/>
    <lineage>
        <taxon>Bacteria</taxon>
        <taxon>Bacillati</taxon>
        <taxon>Actinomycetota</taxon>
        <taxon>Actinomycetes</taxon>
        <taxon>Streptosporangiales</taxon>
        <taxon>Thermomonosporaceae</taxon>
        <taxon>Actinomadura</taxon>
    </lineage>
</organism>
<accession>A0ABP6CRY9</accession>
<dbReference type="EMBL" id="BAAATD010000012">
    <property type="protein sequence ID" value="GAA2625996.1"/>
    <property type="molecule type" value="Genomic_DNA"/>
</dbReference>
<dbReference type="InterPro" id="IPR032710">
    <property type="entry name" value="NTF2-like_dom_sf"/>
</dbReference>
<sequence>MSYSDLIRAFYAARNSHDWDTVQGFLSDDIAWHEPGSEDYSGDHQGRGEVMRLLQRLVEVTSGTFTLRPVGFIETAEHVATDARWHASRGTVEVAGGELAVFRIAEGKIAEAWFHPDGYDPQALSTVFSFQGHR</sequence>
<proteinExistence type="predicted"/>
<feature type="domain" description="SnoaL-like" evidence="1">
    <location>
        <begin position="7"/>
        <end position="111"/>
    </location>
</feature>
<comment type="caution">
    <text evidence="2">The sequence shown here is derived from an EMBL/GenBank/DDBJ whole genome shotgun (WGS) entry which is preliminary data.</text>
</comment>
<evidence type="ECO:0000259" key="1">
    <source>
        <dbReference type="Pfam" id="PF12680"/>
    </source>
</evidence>
<dbReference type="RefSeq" id="WP_344547108.1">
    <property type="nucleotide sequence ID" value="NZ_BAAATD010000012.1"/>
</dbReference>
<protein>
    <submittedName>
        <fullName evidence="2">Nuclear transport factor 2 family protein</fullName>
    </submittedName>
</protein>
<keyword evidence="3" id="KW-1185">Reference proteome</keyword>
<name>A0ABP6CRY9_9ACTN</name>
<dbReference type="Pfam" id="PF12680">
    <property type="entry name" value="SnoaL_2"/>
    <property type="match status" value="1"/>
</dbReference>
<gene>
    <name evidence="2" type="ORF">GCM10010411_73570</name>
</gene>
<evidence type="ECO:0000313" key="2">
    <source>
        <dbReference type="EMBL" id="GAA2625996.1"/>
    </source>
</evidence>
<dbReference type="Gene3D" id="3.10.450.50">
    <property type="match status" value="1"/>
</dbReference>
<dbReference type="InterPro" id="IPR037401">
    <property type="entry name" value="SnoaL-like"/>
</dbReference>
<dbReference type="Proteomes" id="UP001501509">
    <property type="component" value="Unassembled WGS sequence"/>
</dbReference>
<dbReference type="SUPFAM" id="SSF54427">
    <property type="entry name" value="NTF2-like"/>
    <property type="match status" value="1"/>
</dbReference>